<evidence type="ECO:0000313" key="2">
    <source>
        <dbReference type="EMBL" id="SFS08095.1"/>
    </source>
</evidence>
<sequence length="234" mass="26670">MSKKRYFAVLAICMVTVLMACGHKKEDNNTDIVKTEAIEVYSVPVTGTFDNNEGELQFDGFAKDIEIIEVTDKEVTVSAVLADPYFTTVDAVEVTYTYEKEDEFYITGVNEIERVPIKPTVERNLDMFYEKGIEINFYNESGIGTYSVDVTKDTVSKIEYDPDCTISGERYLALSDHEFYYNGEVIFHCNDGKMYEGVVYMFYLPYEKKEDGWDGDAEWKLTGPGGDITLTEIK</sequence>
<dbReference type="Proteomes" id="UP000199659">
    <property type="component" value="Unassembled WGS sequence"/>
</dbReference>
<dbReference type="STRING" id="37658.SAMN05661086_03646"/>
<dbReference type="RefSeq" id="WP_092564258.1">
    <property type="nucleotide sequence ID" value="NZ_FOYZ01000023.1"/>
</dbReference>
<gene>
    <name evidence="2" type="ORF">SAMN05661086_03646</name>
</gene>
<name>A0A1I6LXH2_9FIRM</name>
<dbReference type="AlphaFoldDB" id="A0A1I6LXH2"/>
<feature type="chain" id="PRO_5038880206" description="Lipoprotein" evidence="1">
    <location>
        <begin position="21"/>
        <end position="234"/>
    </location>
</feature>
<evidence type="ECO:0000313" key="3">
    <source>
        <dbReference type="Proteomes" id="UP000199659"/>
    </source>
</evidence>
<keyword evidence="3" id="KW-1185">Reference proteome</keyword>
<evidence type="ECO:0008006" key="4">
    <source>
        <dbReference type="Google" id="ProtNLM"/>
    </source>
</evidence>
<accession>A0A1I6LXH2</accession>
<dbReference type="EMBL" id="FOYZ01000023">
    <property type="protein sequence ID" value="SFS08095.1"/>
    <property type="molecule type" value="Genomic_DNA"/>
</dbReference>
<reference evidence="2 3" key="1">
    <citation type="submission" date="2016-10" db="EMBL/GenBank/DDBJ databases">
        <authorList>
            <person name="de Groot N.N."/>
        </authorList>
    </citation>
    <scope>NUCLEOTIDE SEQUENCE [LARGE SCALE GENOMIC DNA]</scope>
    <source>
        <strain evidence="2 3">743A</strain>
    </source>
</reference>
<dbReference type="PROSITE" id="PS51257">
    <property type="entry name" value="PROKAR_LIPOPROTEIN"/>
    <property type="match status" value="1"/>
</dbReference>
<proteinExistence type="predicted"/>
<protein>
    <recommendedName>
        <fullName evidence="4">Lipoprotein</fullName>
    </recommendedName>
</protein>
<organism evidence="2 3">
    <name type="scientific">Anaeromicropila populeti</name>
    <dbReference type="NCBI Taxonomy" id="37658"/>
    <lineage>
        <taxon>Bacteria</taxon>
        <taxon>Bacillati</taxon>
        <taxon>Bacillota</taxon>
        <taxon>Clostridia</taxon>
        <taxon>Lachnospirales</taxon>
        <taxon>Lachnospiraceae</taxon>
        <taxon>Anaeromicropila</taxon>
    </lineage>
</organism>
<feature type="signal peptide" evidence="1">
    <location>
        <begin position="1"/>
        <end position="20"/>
    </location>
</feature>
<evidence type="ECO:0000256" key="1">
    <source>
        <dbReference type="SAM" id="SignalP"/>
    </source>
</evidence>
<keyword evidence="1" id="KW-0732">Signal</keyword>